<accession>A0A1U7XRH0</accession>
<keyword evidence="4" id="KW-0479">Metal-binding</keyword>
<feature type="domain" description="Terpene synthase metal-binding" evidence="6">
    <location>
        <begin position="302"/>
        <end position="544"/>
    </location>
</feature>
<comment type="pathway">
    <text evidence="2">Secondary metabolite biosynthesis; terpenoid biosynthesis.</text>
</comment>
<keyword evidence="7" id="KW-1185">Reference proteome</keyword>
<dbReference type="CDD" id="cd00684">
    <property type="entry name" value="Terpene_cyclase_plant_C1"/>
    <property type="match status" value="1"/>
</dbReference>
<evidence type="ECO:0000256" key="2">
    <source>
        <dbReference type="ARBA" id="ARBA00004721"/>
    </source>
</evidence>
<dbReference type="FunFam" id="1.50.10.130:FF:000001">
    <property type="entry name" value="Isoprene synthase, chloroplastic"/>
    <property type="match status" value="1"/>
</dbReference>
<dbReference type="InterPro" id="IPR008949">
    <property type="entry name" value="Isoprenoid_synthase_dom_sf"/>
</dbReference>
<comment type="subunit">
    <text evidence="3">Monomer.</text>
</comment>
<dbReference type="SUPFAM" id="SSF48239">
    <property type="entry name" value="Terpenoid cyclases/Protein prenyltransferases"/>
    <property type="match status" value="1"/>
</dbReference>
<dbReference type="OrthoDB" id="1877784at2759"/>
<dbReference type="Gene3D" id="1.10.600.10">
    <property type="entry name" value="Farnesyl Diphosphate Synthase"/>
    <property type="match status" value="1"/>
</dbReference>
<dbReference type="InterPro" id="IPR008930">
    <property type="entry name" value="Terpenoid_cyclase/PrenylTrfase"/>
</dbReference>
<dbReference type="InterPro" id="IPR034741">
    <property type="entry name" value="Terpene_cyclase-like_1_C"/>
</dbReference>
<evidence type="ECO:0000259" key="6">
    <source>
        <dbReference type="Pfam" id="PF03936"/>
    </source>
</evidence>
<dbReference type="STRING" id="4096.A0A1U7XRH0"/>
<dbReference type="UniPathway" id="UPA00213"/>
<dbReference type="InterPro" id="IPR001906">
    <property type="entry name" value="Terpene_synth_N"/>
</dbReference>
<evidence type="ECO:0000256" key="1">
    <source>
        <dbReference type="ARBA" id="ARBA00001946"/>
    </source>
</evidence>
<reference evidence="8" key="2">
    <citation type="submission" date="2025-08" db="UniProtKB">
        <authorList>
            <consortium name="RefSeq"/>
        </authorList>
    </citation>
    <scope>IDENTIFICATION</scope>
    <source>
        <tissue evidence="8">Leaf</tissue>
    </source>
</reference>
<comment type="cofactor">
    <cofactor evidence="1">
        <name>Mg(2+)</name>
        <dbReference type="ChEBI" id="CHEBI:18420"/>
    </cofactor>
</comment>
<dbReference type="SFLD" id="SFLDG01019">
    <property type="entry name" value="Terpene_Cyclase_Like_1_C_Termi"/>
    <property type="match status" value="1"/>
</dbReference>
<dbReference type="Pfam" id="PF03936">
    <property type="entry name" value="Terpene_synth_C"/>
    <property type="match status" value="1"/>
</dbReference>
<dbReference type="InterPro" id="IPR044814">
    <property type="entry name" value="Terpene_cyclase_plant_C1"/>
</dbReference>
<name>A0A1U7XRH0_NICSY</name>
<dbReference type="eggNOG" id="ENOG502QUCN">
    <property type="taxonomic scope" value="Eukaryota"/>
</dbReference>
<dbReference type="GO" id="GO:0016102">
    <property type="term" value="P:diterpenoid biosynthetic process"/>
    <property type="evidence" value="ECO:0007669"/>
    <property type="project" value="InterPro"/>
</dbReference>
<evidence type="ECO:0000313" key="8">
    <source>
        <dbReference type="RefSeq" id="XP_009793508.1"/>
    </source>
</evidence>
<evidence type="ECO:0000313" key="7">
    <source>
        <dbReference type="Proteomes" id="UP000189701"/>
    </source>
</evidence>
<reference evidence="7" key="1">
    <citation type="journal article" date="2013" name="Genome Biol.">
        <title>Reference genomes and transcriptomes of Nicotiana sylvestris and Nicotiana tomentosiformis.</title>
        <authorList>
            <person name="Sierro N."/>
            <person name="Battey J.N."/>
            <person name="Ouadi S."/>
            <person name="Bovet L."/>
            <person name="Goepfert S."/>
            <person name="Bakaher N."/>
            <person name="Peitsch M.C."/>
            <person name="Ivanov N.V."/>
        </authorList>
    </citation>
    <scope>NUCLEOTIDE SEQUENCE [LARGE SCALE GENOMIC DNA]</scope>
</reference>
<gene>
    <name evidence="8" type="primary">LOC104240367</name>
</gene>
<dbReference type="PANTHER" id="PTHR31225">
    <property type="entry name" value="OS04G0344100 PROTEIN-RELATED"/>
    <property type="match status" value="1"/>
</dbReference>
<evidence type="ECO:0000259" key="5">
    <source>
        <dbReference type="Pfam" id="PF01397"/>
    </source>
</evidence>
<dbReference type="AlphaFoldDB" id="A0A1U7XRH0"/>
<dbReference type="InterPro" id="IPR005630">
    <property type="entry name" value="Terpene_synthase_metal-bd"/>
</dbReference>
<dbReference type="Gene3D" id="1.50.10.130">
    <property type="entry name" value="Terpene synthase, N-terminal domain"/>
    <property type="match status" value="1"/>
</dbReference>
<feature type="domain" description="Terpene synthase N-terminal" evidence="5">
    <location>
        <begin position="69"/>
        <end position="245"/>
    </location>
</feature>
<dbReference type="SUPFAM" id="SSF48576">
    <property type="entry name" value="Terpenoid synthases"/>
    <property type="match status" value="1"/>
</dbReference>
<dbReference type="Pfam" id="PF01397">
    <property type="entry name" value="Terpene_synth"/>
    <property type="match status" value="1"/>
</dbReference>
<dbReference type="InterPro" id="IPR036965">
    <property type="entry name" value="Terpene_synth_N_sf"/>
</dbReference>
<dbReference type="GO" id="GO:0010333">
    <property type="term" value="F:terpene synthase activity"/>
    <property type="evidence" value="ECO:0007669"/>
    <property type="project" value="InterPro"/>
</dbReference>
<protein>
    <submittedName>
        <fullName evidence="8">Germacrene C synthase-like isoform X1</fullName>
    </submittedName>
</protein>
<evidence type="ECO:0000256" key="4">
    <source>
        <dbReference type="ARBA" id="ARBA00022723"/>
    </source>
</evidence>
<organism evidence="7 8">
    <name type="scientific">Nicotiana sylvestris</name>
    <name type="common">Wood tobacco</name>
    <name type="synonym">South American tobacco</name>
    <dbReference type="NCBI Taxonomy" id="4096"/>
    <lineage>
        <taxon>Eukaryota</taxon>
        <taxon>Viridiplantae</taxon>
        <taxon>Streptophyta</taxon>
        <taxon>Embryophyta</taxon>
        <taxon>Tracheophyta</taxon>
        <taxon>Spermatophyta</taxon>
        <taxon>Magnoliopsida</taxon>
        <taxon>eudicotyledons</taxon>
        <taxon>Gunneridae</taxon>
        <taxon>Pentapetalae</taxon>
        <taxon>asterids</taxon>
        <taxon>lamiids</taxon>
        <taxon>Solanales</taxon>
        <taxon>Solanaceae</taxon>
        <taxon>Nicotianoideae</taxon>
        <taxon>Nicotianeae</taxon>
        <taxon>Nicotiana</taxon>
    </lineage>
</organism>
<dbReference type="GO" id="GO:0000287">
    <property type="term" value="F:magnesium ion binding"/>
    <property type="evidence" value="ECO:0007669"/>
    <property type="project" value="InterPro"/>
</dbReference>
<sequence length="601" mass="70122">MSQSISPLICSHFAKFQSNIWRCNTSQLRVIHSSYASFGGRRKERVRRMNRAMDLSSSSRHLADFPSTIWGDHFLSYNSEITEITTQEKNEHEMLKEIVRKMLVETPDNSTQKLVLIDTIQRLGLAYHFNDEIENSIQNIFNLSQNSEDDDEHNLYVAALRFRLARQQGYYMSSDVFKQFTNHDGKFKENHTNDVQGLLSLYEAAHMRVHDEEILEEALIFTTTHLESVIPNLSNSLKVQVTEALSHPIRKAIPRVGARKYIHIYENIGTHNDLLLKFAKLDFNMLQKLHRKELNELTSWWKDLDRANKFPYAKDRLVEAYFWTVGIYFEPQYSRSRSLVTKVVKMNSIIDDTYDAYATFDELVLFTDAIQRLCRWDEDAMDLLPTYLRPIYQGLLDVFNEMEEVLAKEGKADHIYYAKKEMKKVAEVYFKEAEWLNANYIPKCEEYMKNGLVSSTGPMYGIISLVVMEEIITKEAFEWLTNEPLILRAASTICRLMDDMADHEVEQQRGHVASFVECYMKEYGVSKQEAYVEMRKKITNAWKDINKELLRPTAVPMFILERSLNFSRLADTFLKDDDGYTNPKSKVKDLIASLFVESVDI</sequence>
<evidence type="ECO:0000256" key="3">
    <source>
        <dbReference type="ARBA" id="ARBA00011245"/>
    </source>
</evidence>
<proteinExistence type="predicted"/>
<dbReference type="Proteomes" id="UP000189701">
    <property type="component" value="Unplaced"/>
</dbReference>
<dbReference type="SFLD" id="SFLDS00005">
    <property type="entry name" value="Isoprenoid_Synthase_Type_I"/>
    <property type="match status" value="1"/>
</dbReference>
<dbReference type="RefSeq" id="XP_009793508.1">
    <property type="nucleotide sequence ID" value="XM_009795206.1"/>
</dbReference>
<dbReference type="InterPro" id="IPR050148">
    <property type="entry name" value="Terpene_synthase-like"/>
</dbReference>
<dbReference type="PANTHER" id="PTHR31225:SF225">
    <property type="entry name" value="SESQUITERPENE SYNTHASE 12"/>
    <property type="match status" value="1"/>
</dbReference>
<dbReference type="FunFam" id="1.10.600.10:FF:000007">
    <property type="entry name" value="Isoprene synthase, chloroplastic"/>
    <property type="match status" value="1"/>
</dbReference>